<organism evidence="2 3">
    <name type="scientific">Entotheonella factor</name>
    <dbReference type="NCBI Taxonomy" id="1429438"/>
    <lineage>
        <taxon>Bacteria</taxon>
        <taxon>Pseudomonadati</taxon>
        <taxon>Nitrospinota/Tectimicrobiota group</taxon>
        <taxon>Candidatus Tectimicrobiota</taxon>
        <taxon>Candidatus Entotheonellia</taxon>
        <taxon>Candidatus Entotheonellales</taxon>
        <taxon>Candidatus Entotheonellaceae</taxon>
        <taxon>Candidatus Entotheonella</taxon>
    </lineage>
</organism>
<proteinExistence type="predicted"/>
<evidence type="ECO:0000313" key="3">
    <source>
        <dbReference type="Proteomes" id="UP000019141"/>
    </source>
</evidence>
<evidence type="ECO:0000313" key="2">
    <source>
        <dbReference type="EMBL" id="ETW92596.1"/>
    </source>
</evidence>
<accession>W4L5H5</accession>
<dbReference type="AlphaFoldDB" id="W4L5H5"/>
<gene>
    <name evidence="2" type="ORF">ETSY1_42970</name>
</gene>
<reference evidence="2 3" key="1">
    <citation type="journal article" date="2014" name="Nature">
        <title>An environmental bacterial taxon with a large and distinct metabolic repertoire.</title>
        <authorList>
            <person name="Wilson M.C."/>
            <person name="Mori T."/>
            <person name="Ruckert C."/>
            <person name="Uria A.R."/>
            <person name="Helf M.J."/>
            <person name="Takada K."/>
            <person name="Gernert C."/>
            <person name="Steffens U.A."/>
            <person name="Heycke N."/>
            <person name="Schmitt S."/>
            <person name="Rinke C."/>
            <person name="Helfrich E.J."/>
            <person name="Brachmann A.O."/>
            <person name="Gurgui C."/>
            <person name="Wakimoto T."/>
            <person name="Kracht M."/>
            <person name="Crusemann M."/>
            <person name="Hentschel U."/>
            <person name="Abe I."/>
            <person name="Matsunaga S."/>
            <person name="Kalinowski J."/>
            <person name="Takeyama H."/>
            <person name="Piel J."/>
        </authorList>
    </citation>
    <scope>NUCLEOTIDE SEQUENCE [LARGE SCALE GENOMIC DNA]</scope>
    <source>
        <strain evidence="3">TSY1</strain>
    </source>
</reference>
<evidence type="ECO:0000256" key="1">
    <source>
        <dbReference type="SAM" id="MobiDB-lite"/>
    </source>
</evidence>
<dbReference type="EMBL" id="AZHW01001431">
    <property type="protein sequence ID" value="ETW92596.1"/>
    <property type="molecule type" value="Genomic_DNA"/>
</dbReference>
<protein>
    <submittedName>
        <fullName evidence="2">Uncharacterized protein</fullName>
    </submittedName>
</protein>
<name>W4L5H5_ENTF1</name>
<feature type="compositionally biased region" description="Basic and acidic residues" evidence="1">
    <location>
        <begin position="1"/>
        <end position="25"/>
    </location>
</feature>
<sequence>MKRNTEKTNHKQTADKTKPRVDIKTNVKAGPCTPGSYDRPCGWSDRNVKENFALVDSLDVLAIVLED</sequence>
<dbReference type="Proteomes" id="UP000019141">
    <property type="component" value="Unassembled WGS sequence"/>
</dbReference>
<keyword evidence="3" id="KW-1185">Reference proteome</keyword>
<dbReference type="HOGENOM" id="CLU_2804431_0_0_7"/>
<feature type="region of interest" description="Disordered" evidence="1">
    <location>
        <begin position="1"/>
        <end position="40"/>
    </location>
</feature>
<comment type="caution">
    <text evidence="2">The sequence shown here is derived from an EMBL/GenBank/DDBJ whole genome shotgun (WGS) entry which is preliminary data.</text>
</comment>